<keyword evidence="2" id="KW-1185">Reference proteome</keyword>
<dbReference type="Pfam" id="PF04074">
    <property type="entry name" value="DUF386"/>
    <property type="match status" value="1"/>
</dbReference>
<dbReference type="InterPro" id="IPR037012">
    <property type="entry name" value="NanQ/TabA/YiaL_sf"/>
</dbReference>
<dbReference type="EMBL" id="CP046400">
    <property type="protein sequence ID" value="QGY41643.1"/>
    <property type="molecule type" value="Genomic_DNA"/>
</dbReference>
<proteinExistence type="predicted"/>
<dbReference type="AlphaFoldDB" id="A0A6I6JNH6"/>
<dbReference type="Gene3D" id="2.60.120.370">
    <property type="entry name" value="YhcH/YjgK/YiaL"/>
    <property type="match status" value="1"/>
</dbReference>
<name>A0A6I6JNH6_9BACT</name>
<dbReference type="RefSeq" id="WP_158950088.1">
    <property type="nucleotide sequence ID" value="NZ_CP046400.1"/>
</dbReference>
<dbReference type="GO" id="GO:0005829">
    <property type="term" value="C:cytosol"/>
    <property type="evidence" value="ECO:0007669"/>
    <property type="project" value="TreeGrafter"/>
</dbReference>
<organism evidence="1 2">
    <name type="scientific">Pseudodesulfovibrio cashew</name>
    <dbReference type="NCBI Taxonomy" id="2678688"/>
    <lineage>
        <taxon>Bacteria</taxon>
        <taxon>Pseudomonadati</taxon>
        <taxon>Thermodesulfobacteriota</taxon>
        <taxon>Desulfovibrionia</taxon>
        <taxon>Desulfovibrionales</taxon>
        <taxon>Desulfovibrionaceae</taxon>
    </lineage>
</organism>
<dbReference type="InterPro" id="IPR004375">
    <property type="entry name" value="NanQ/TabA/YiaL"/>
</dbReference>
<protein>
    <submittedName>
        <fullName evidence="1">DUF386 family protein</fullName>
    </submittedName>
</protein>
<gene>
    <name evidence="1" type="ORF">GM415_16450</name>
</gene>
<reference evidence="1 2" key="1">
    <citation type="submission" date="2019-11" db="EMBL/GenBank/DDBJ databases">
        <authorList>
            <person name="Zheng R.K."/>
            <person name="Sun C.M."/>
        </authorList>
    </citation>
    <scope>NUCLEOTIDE SEQUENCE [LARGE SCALE GENOMIC DNA]</scope>
    <source>
        <strain evidence="1 2">SRB007</strain>
    </source>
</reference>
<dbReference type="SUPFAM" id="SSF51197">
    <property type="entry name" value="Clavaminate synthase-like"/>
    <property type="match status" value="1"/>
</dbReference>
<accession>A0A6I6JNH6</accession>
<dbReference type="PANTHER" id="PTHR34986:SF1">
    <property type="entry name" value="PROTEIN YIAL"/>
    <property type="match status" value="1"/>
</dbReference>
<dbReference type="Proteomes" id="UP000428328">
    <property type="component" value="Chromosome"/>
</dbReference>
<sequence>MILDVLENADAYVAMNPHFTKAFAFLRQPGLDRLAEGRHEVDGENVYAVVAMGPGRKPENALIETHDRYIDIQFVLKGMDTIGWKARKDLGPATEASDPRSDVAFYPDAPSVWTPVGPGMFGIYFPEDGHLPMISEGELHKVIMKVAV</sequence>
<dbReference type="PANTHER" id="PTHR34986">
    <property type="entry name" value="EVOLVED BETA-GALACTOSIDASE SUBUNIT BETA"/>
    <property type="match status" value="1"/>
</dbReference>
<dbReference type="KEGG" id="psel:GM415_16450"/>
<evidence type="ECO:0000313" key="1">
    <source>
        <dbReference type="EMBL" id="QGY41643.1"/>
    </source>
</evidence>
<evidence type="ECO:0000313" key="2">
    <source>
        <dbReference type="Proteomes" id="UP000428328"/>
    </source>
</evidence>
<dbReference type="NCBIfam" id="TIGR00022">
    <property type="entry name" value="YhcH/YjgK/YiaL family protein"/>
    <property type="match status" value="1"/>
</dbReference>